<evidence type="ECO:0000256" key="1">
    <source>
        <dbReference type="ARBA" id="ARBA00022679"/>
    </source>
</evidence>
<evidence type="ECO:0000259" key="3">
    <source>
        <dbReference type="Pfam" id="PF02709"/>
    </source>
</evidence>
<comment type="caution">
    <text evidence="4">The sequence shown here is derived from an EMBL/GenBank/DDBJ whole genome shotgun (WGS) entry which is preliminary data.</text>
</comment>
<organism evidence="4 5">
    <name type="scientific">Catenuloplanes indicus</name>
    <dbReference type="NCBI Taxonomy" id="137267"/>
    <lineage>
        <taxon>Bacteria</taxon>
        <taxon>Bacillati</taxon>
        <taxon>Actinomycetota</taxon>
        <taxon>Actinomycetes</taxon>
        <taxon>Micromonosporales</taxon>
        <taxon>Micromonosporaceae</taxon>
        <taxon>Catenuloplanes</taxon>
    </lineage>
</organism>
<dbReference type="InterPro" id="IPR001173">
    <property type="entry name" value="Glyco_trans_2-like"/>
</dbReference>
<sequence length="407" mass="44770">MDPAVSIIVTTYNRGPLLRRQLHHLSVQDLPHERYEVIVSDDGSSDDTARIVESFTGRLPLRYHVQEDLGFRAGTARNAGARLASAPVLVFLDAGAMPGPGLARAHLAAHADPAAHRMVIGHGHGFGANLARLDGLAEAMDAAPLDEVARRFAGDPEFRDGREDRLAAAGYDLNRDPLPWQLFFTFNCSVRADDFRRIGGFDESFVKWGAEDIEIAFRGARHGLTFGYARDAWIVEWPHERPMGDRMVTFTENMLQFLAKYPEPVIEVGWRAVRDVEFWSWPEFVELVAAHTVAVRDLDVRAEIAEAPAARDGGPFAVLGAGGDLPELPPGSVAFEFDGELARRAGARHAVGIRTTLPDQSVDTVLVTSRLAGLWDRFGADVLAEAGRIGRKVELTDRLTARIDARR</sequence>
<keyword evidence="1" id="KW-0808">Transferase</keyword>
<evidence type="ECO:0000259" key="2">
    <source>
        <dbReference type="Pfam" id="PF00535"/>
    </source>
</evidence>
<feature type="domain" description="Glycosyltransferase 2-like" evidence="2">
    <location>
        <begin position="6"/>
        <end position="105"/>
    </location>
</feature>
<dbReference type="InterPro" id="IPR029044">
    <property type="entry name" value="Nucleotide-diphossugar_trans"/>
</dbReference>
<dbReference type="RefSeq" id="WP_307235806.1">
    <property type="nucleotide sequence ID" value="NZ_JAUSUZ010000001.1"/>
</dbReference>
<dbReference type="AlphaFoldDB" id="A0AAE3VUT7"/>
<evidence type="ECO:0000313" key="5">
    <source>
        <dbReference type="Proteomes" id="UP001240236"/>
    </source>
</evidence>
<dbReference type="Proteomes" id="UP001240236">
    <property type="component" value="Unassembled WGS sequence"/>
</dbReference>
<dbReference type="EMBL" id="JAUSUZ010000001">
    <property type="protein sequence ID" value="MDQ0364418.1"/>
    <property type="molecule type" value="Genomic_DNA"/>
</dbReference>
<dbReference type="InterPro" id="IPR050834">
    <property type="entry name" value="Glycosyltransf_2"/>
</dbReference>
<dbReference type="Gene3D" id="3.90.550.10">
    <property type="entry name" value="Spore Coat Polysaccharide Biosynthesis Protein SpsA, Chain A"/>
    <property type="match status" value="1"/>
</dbReference>
<dbReference type="GO" id="GO:0016740">
    <property type="term" value="F:transferase activity"/>
    <property type="evidence" value="ECO:0007669"/>
    <property type="project" value="UniProtKB-KW"/>
</dbReference>
<keyword evidence="5" id="KW-1185">Reference proteome</keyword>
<dbReference type="Pfam" id="PF02709">
    <property type="entry name" value="Glyco_transf_7C"/>
    <property type="match status" value="1"/>
</dbReference>
<gene>
    <name evidence="4" type="ORF">J2S42_001087</name>
</gene>
<protein>
    <submittedName>
        <fullName evidence="4">Glycosyltransferase involved in cell wall biosynthesis</fullName>
    </submittedName>
</protein>
<name>A0AAE3VUT7_9ACTN</name>
<dbReference type="Pfam" id="PF00535">
    <property type="entry name" value="Glycos_transf_2"/>
    <property type="match status" value="1"/>
</dbReference>
<dbReference type="SUPFAM" id="SSF53448">
    <property type="entry name" value="Nucleotide-diphospho-sugar transferases"/>
    <property type="match status" value="1"/>
</dbReference>
<evidence type="ECO:0000313" key="4">
    <source>
        <dbReference type="EMBL" id="MDQ0364418.1"/>
    </source>
</evidence>
<accession>A0AAE3VUT7</accession>
<reference evidence="4 5" key="1">
    <citation type="submission" date="2023-07" db="EMBL/GenBank/DDBJ databases">
        <title>Sequencing the genomes of 1000 actinobacteria strains.</title>
        <authorList>
            <person name="Klenk H.-P."/>
        </authorList>
    </citation>
    <scope>NUCLEOTIDE SEQUENCE [LARGE SCALE GENOMIC DNA]</scope>
    <source>
        <strain evidence="4 5">DSM 44709</strain>
    </source>
</reference>
<dbReference type="InterPro" id="IPR027791">
    <property type="entry name" value="Galactosyl_T_C"/>
</dbReference>
<feature type="domain" description="Galactosyltransferase C-terminal" evidence="3">
    <location>
        <begin position="177"/>
        <end position="226"/>
    </location>
</feature>
<proteinExistence type="predicted"/>
<dbReference type="PANTHER" id="PTHR43685:SF3">
    <property type="entry name" value="SLR2126 PROTEIN"/>
    <property type="match status" value="1"/>
</dbReference>
<dbReference type="PANTHER" id="PTHR43685">
    <property type="entry name" value="GLYCOSYLTRANSFERASE"/>
    <property type="match status" value="1"/>
</dbReference>